<name>A0ABX4QZ21_9ACTN</name>
<proteinExistence type="predicted"/>
<accession>A0ABX4QZ21</accession>
<dbReference type="Proteomes" id="UP000233565">
    <property type="component" value="Unassembled WGS sequence"/>
</dbReference>
<gene>
    <name evidence="1" type="ORF">CXG46_07445</name>
</gene>
<comment type="caution">
    <text evidence="1">The sequence shown here is derived from an EMBL/GenBank/DDBJ whole genome shotgun (WGS) entry which is preliminary data.</text>
</comment>
<keyword evidence="2" id="KW-1185">Reference proteome</keyword>
<evidence type="ECO:0000313" key="1">
    <source>
        <dbReference type="EMBL" id="PKH41707.1"/>
    </source>
</evidence>
<dbReference type="EMBL" id="PJBV01000014">
    <property type="protein sequence ID" value="PKH41707.1"/>
    <property type="molecule type" value="Genomic_DNA"/>
</dbReference>
<reference evidence="1 2" key="1">
    <citation type="submission" date="2017-12" db="EMBL/GenBank/DDBJ databases">
        <title>Pharmacopeia of the Arctic Ocean.</title>
        <authorList>
            <person name="Collins E."/>
            <person name="Ducluzeau A.-L."/>
        </authorList>
    </citation>
    <scope>NUCLEOTIDE SEQUENCE [LARGE SCALE GENOMIC DNA]</scope>
    <source>
        <strain evidence="1 2">DSM 23325</strain>
    </source>
</reference>
<organism evidence="1 2">
    <name type="scientific">Nocardioides alpinus</name>
    <dbReference type="NCBI Taxonomy" id="748909"/>
    <lineage>
        <taxon>Bacteria</taxon>
        <taxon>Bacillati</taxon>
        <taxon>Actinomycetota</taxon>
        <taxon>Actinomycetes</taxon>
        <taxon>Propionibacteriales</taxon>
        <taxon>Nocardioidaceae</taxon>
        <taxon>Nocardioides</taxon>
    </lineage>
</organism>
<evidence type="ECO:0000313" key="2">
    <source>
        <dbReference type="Proteomes" id="UP000233565"/>
    </source>
</evidence>
<sequence length="179" mass="20588">MLGTKDRMFLVTDSYGIPNHFFGPIPGQFYAVIGRVTMLGALLEQRVLELLWAIDDEPQPVHAGKSVAELLRLIEKPPLSRSDATDDDVRDMLRRVRVVIEERNAVVHSLWPEATLRIAFRWRPRTLKRRANESEWMQGEFVTRKDLRGIVSRLVTVNDELATMSQRLHSHRVTMSTDG</sequence>
<protein>
    <submittedName>
        <fullName evidence="1">Uncharacterized protein</fullName>
    </submittedName>
</protein>